<keyword evidence="3" id="KW-1185">Reference proteome</keyword>
<dbReference type="OrthoDB" id="15401at2"/>
<comment type="caution">
    <text evidence="2">The sequence shown here is derived from an EMBL/GenBank/DDBJ whole genome shotgun (WGS) entry which is preliminary data.</text>
</comment>
<protein>
    <submittedName>
        <fullName evidence="2">ATP synthase I</fullName>
    </submittedName>
</protein>
<name>A0A7X1ZAU3_9PROT</name>
<dbReference type="Proteomes" id="UP000434582">
    <property type="component" value="Unassembled WGS sequence"/>
</dbReference>
<feature type="transmembrane region" description="Helical" evidence="1">
    <location>
        <begin position="23"/>
        <end position="44"/>
    </location>
</feature>
<dbReference type="Pfam" id="PF09527">
    <property type="entry name" value="ATPase_gene1"/>
    <property type="match status" value="1"/>
</dbReference>
<accession>A0A7X1ZAU3</accession>
<gene>
    <name evidence="2" type="ORF">GHC57_00700</name>
</gene>
<reference evidence="2 3" key="1">
    <citation type="submission" date="2019-10" db="EMBL/GenBank/DDBJ databases">
        <title>Draft whole-genome sequence of the purple nonsulfur photosynthetic bacterium Roseospira navarrensis DSM 15114.</title>
        <authorList>
            <person name="Kyndt J.A."/>
            <person name="Meyer T.E."/>
        </authorList>
    </citation>
    <scope>NUCLEOTIDE SEQUENCE [LARGE SCALE GENOMIC DNA]</scope>
    <source>
        <strain evidence="2 3">DSM 15114</strain>
    </source>
</reference>
<organism evidence="2 3">
    <name type="scientific">Roseospira navarrensis</name>
    <dbReference type="NCBI Taxonomy" id="140058"/>
    <lineage>
        <taxon>Bacteria</taxon>
        <taxon>Pseudomonadati</taxon>
        <taxon>Pseudomonadota</taxon>
        <taxon>Alphaproteobacteria</taxon>
        <taxon>Rhodospirillales</taxon>
        <taxon>Rhodospirillaceae</taxon>
        <taxon>Roseospira</taxon>
    </lineage>
</organism>
<proteinExistence type="predicted"/>
<evidence type="ECO:0000313" key="2">
    <source>
        <dbReference type="EMBL" id="MQX35028.1"/>
    </source>
</evidence>
<dbReference type="EMBL" id="WIVE01000001">
    <property type="protein sequence ID" value="MQX35028.1"/>
    <property type="molecule type" value="Genomic_DNA"/>
</dbReference>
<evidence type="ECO:0000256" key="1">
    <source>
        <dbReference type="SAM" id="Phobius"/>
    </source>
</evidence>
<dbReference type="AlphaFoldDB" id="A0A7X1ZAU3"/>
<evidence type="ECO:0000313" key="3">
    <source>
        <dbReference type="Proteomes" id="UP000434582"/>
    </source>
</evidence>
<dbReference type="InterPro" id="IPR032820">
    <property type="entry name" value="ATPase_put"/>
</dbReference>
<keyword evidence="1" id="KW-1133">Transmembrane helix</keyword>
<keyword evidence="1" id="KW-0812">Transmembrane</keyword>
<sequence>MRIGVEMVATLAVGGGIGYMLDLWAGTAPLLMVVFLFLGGAAGVSNVYRVVKGLDEGVGLGRAIEAKKRQDATRDDGSSGA</sequence>
<dbReference type="InterPro" id="IPR016989">
    <property type="entry name" value="Atp1_alphaprobac"/>
</dbReference>
<dbReference type="PIRSF" id="PIRSF032126">
    <property type="entry name" value="F0F1_ATP_synthase_subunit_I"/>
    <property type="match status" value="1"/>
</dbReference>
<keyword evidence="1" id="KW-0472">Membrane</keyword>